<feature type="compositionally biased region" description="Basic and acidic residues" evidence="11">
    <location>
        <begin position="64"/>
        <end position="78"/>
    </location>
</feature>
<accession>A0AAW1SV93</accession>
<proteinExistence type="inferred from homology"/>
<keyword evidence="8 10" id="KW-0175">Coiled coil</keyword>
<dbReference type="InterPro" id="IPR057476">
    <property type="entry name" value="Cux_N"/>
</dbReference>
<dbReference type="EMBL" id="JALJOV010000933">
    <property type="protein sequence ID" value="KAK9858388.1"/>
    <property type="molecule type" value="Genomic_DNA"/>
</dbReference>
<evidence type="ECO:0000256" key="7">
    <source>
        <dbReference type="ARBA" id="ARBA00023034"/>
    </source>
</evidence>
<evidence type="ECO:0000256" key="1">
    <source>
        <dbReference type="ARBA" id="ARBA00004409"/>
    </source>
</evidence>
<sequence length="708" mass="78968">MDRRISGSASAFILAGSSLHNADSVAAVYNFWKEFQLEIFRKELDQQGLQVAEQQETSLKSRRKLAESTKDFKRRAPPDAVKEVGPLLKSYQEEIDKLTKRAKFGETAYLNVYQRLYEAPDPAPSLSNALEGASRMAELEAQTRKMAQELAEYKAESTELRNQDHTVRRLEERVRSLEAELEEKGKQLAEAHETALEESKGRMLEEVQARELSLTEALAESHASLASMKRLHEASQRQLFDTQSRTEEEQAGLQSELELATAEIDRTAQRLMTLEREKDRLKASGVADGAAKQERTRAAEESLRKELHIQREAASRAQGELRAVQQDLEQERAGNAARVEGLKATLQAQEARSAALDQELRTRPTSHLVEELRQQVRVLQAVGYNAVEADDAEASGGGGEAASSSHGAKAGQPGSLETLLLDKNRHMEHELTMARLKVADLTGELEASTSKCSDLEGQLTQQQQLVGRLEEDLLAAEQRRSNPGESGRDGFDALGTAGSSGLLDDGSEGGEHTMLSALCSQRDRFRERVRQVEEQLAGAHQDHLQLKRDLDSARADNVALVERLRFVQGYQSQQRKRTGDVERGEVESKYSSAYEEKINPFADFRSKERESRRKQMHVADRVMYEFWQFISGNKWARIFVFAYTLLGHLLVFWVLARYSHQNSQVVGQLAQAQAMCQQMGTGALNATTTAGKAALDLPIDVSFTQGTA</sequence>
<feature type="domain" description="Cux N-terminal" evidence="14">
    <location>
        <begin position="22"/>
        <end position="131"/>
    </location>
</feature>
<keyword evidence="9 12" id="KW-0472">Membrane</keyword>
<feature type="compositionally biased region" description="Basic and acidic residues" evidence="11">
    <location>
        <begin position="478"/>
        <end position="491"/>
    </location>
</feature>
<dbReference type="InterPro" id="IPR012955">
    <property type="entry name" value="CASP_C"/>
</dbReference>
<dbReference type="GO" id="GO:0006891">
    <property type="term" value="P:intra-Golgi vesicle-mediated transport"/>
    <property type="evidence" value="ECO:0007669"/>
    <property type="project" value="InterPro"/>
</dbReference>
<evidence type="ECO:0000259" key="14">
    <source>
        <dbReference type="Pfam" id="PF25398"/>
    </source>
</evidence>
<dbReference type="Pfam" id="PF25398">
    <property type="entry name" value="CUX1_N"/>
    <property type="match status" value="1"/>
</dbReference>
<evidence type="ECO:0000259" key="13">
    <source>
        <dbReference type="Pfam" id="PF08172"/>
    </source>
</evidence>
<feature type="coiled-coil region" evidence="10">
    <location>
        <begin position="243"/>
        <end position="284"/>
    </location>
</feature>
<comment type="subcellular location">
    <subcellularLocation>
        <location evidence="1">Golgi apparatus membrane</location>
        <topology evidence="1">Single-pass type IV membrane protein</topology>
    </subcellularLocation>
</comment>
<feature type="domain" description="CASP C-terminal" evidence="13">
    <location>
        <begin position="449"/>
        <end position="660"/>
    </location>
</feature>
<dbReference type="PANTHER" id="PTHR14043">
    <property type="entry name" value="CCAAT DISPLACEMENT PROTEIN-RELATED"/>
    <property type="match status" value="1"/>
</dbReference>
<evidence type="ECO:0000313" key="16">
    <source>
        <dbReference type="Proteomes" id="UP001485043"/>
    </source>
</evidence>
<evidence type="ECO:0000256" key="6">
    <source>
        <dbReference type="ARBA" id="ARBA00022989"/>
    </source>
</evidence>
<evidence type="ECO:0000256" key="4">
    <source>
        <dbReference type="ARBA" id="ARBA00022448"/>
    </source>
</evidence>
<dbReference type="Proteomes" id="UP001485043">
    <property type="component" value="Unassembled WGS sequence"/>
</dbReference>
<evidence type="ECO:0000256" key="12">
    <source>
        <dbReference type="SAM" id="Phobius"/>
    </source>
</evidence>
<feature type="coiled-coil region" evidence="10">
    <location>
        <begin position="136"/>
        <end position="198"/>
    </location>
</feature>
<keyword evidence="5 12" id="KW-0812">Transmembrane</keyword>
<dbReference type="GO" id="GO:0000139">
    <property type="term" value="C:Golgi membrane"/>
    <property type="evidence" value="ECO:0007669"/>
    <property type="project" value="UniProtKB-SubCell"/>
</dbReference>
<keyword evidence="6 12" id="KW-1133">Transmembrane helix</keyword>
<feature type="region of interest" description="Disordered" evidence="11">
    <location>
        <begin position="391"/>
        <end position="414"/>
    </location>
</feature>
<name>A0AAW1SV93_9CHLO</name>
<evidence type="ECO:0000256" key="9">
    <source>
        <dbReference type="ARBA" id="ARBA00023136"/>
    </source>
</evidence>
<keyword evidence="16" id="KW-1185">Reference proteome</keyword>
<comment type="similarity">
    <text evidence="2">Belongs to the CASP family.</text>
</comment>
<reference evidence="15 16" key="1">
    <citation type="journal article" date="2024" name="Nat. Commun.">
        <title>Phylogenomics reveals the evolutionary origins of lichenization in chlorophyte algae.</title>
        <authorList>
            <person name="Puginier C."/>
            <person name="Libourel C."/>
            <person name="Otte J."/>
            <person name="Skaloud P."/>
            <person name="Haon M."/>
            <person name="Grisel S."/>
            <person name="Petersen M."/>
            <person name="Berrin J.G."/>
            <person name="Delaux P.M."/>
            <person name="Dal Grande F."/>
            <person name="Keller J."/>
        </authorList>
    </citation>
    <scope>NUCLEOTIDE SEQUENCE [LARGE SCALE GENOMIC DNA]</scope>
    <source>
        <strain evidence="15 16">SAG 2523</strain>
    </source>
</reference>
<feature type="coiled-coil region" evidence="10">
    <location>
        <begin position="515"/>
        <end position="549"/>
    </location>
</feature>
<dbReference type="AlphaFoldDB" id="A0AAW1SV93"/>
<feature type="compositionally biased region" description="Low complexity" evidence="11">
    <location>
        <begin position="401"/>
        <end position="411"/>
    </location>
</feature>
<evidence type="ECO:0000313" key="15">
    <source>
        <dbReference type="EMBL" id="KAK9858388.1"/>
    </source>
</evidence>
<evidence type="ECO:0000256" key="8">
    <source>
        <dbReference type="ARBA" id="ARBA00023054"/>
    </source>
</evidence>
<evidence type="ECO:0000256" key="10">
    <source>
        <dbReference type="SAM" id="Coils"/>
    </source>
</evidence>
<feature type="region of interest" description="Disordered" evidence="11">
    <location>
        <begin position="58"/>
        <end position="78"/>
    </location>
</feature>
<feature type="region of interest" description="Disordered" evidence="11">
    <location>
        <begin position="478"/>
        <end position="509"/>
    </location>
</feature>
<dbReference type="PANTHER" id="PTHR14043:SF2">
    <property type="entry name" value="HOMEOBOX PROTEIN CUT"/>
    <property type="match status" value="1"/>
</dbReference>
<feature type="transmembrane region" description="Helical" evidence="12">
    <location>
        <begin position="635"/>
        <end position="655"/>
    </location>
</feature>
<evidence type="ECO:0000256" key="2">
    <source>
        <dbReference type="ARBA" id="ARBA00006415"/>
    </source>
</evidence>
<keyword evidence="4" id="KW-0813">Transport</keyword>
<evidence type="ECO:0000256" key="3">
    <source>
        <dbReference type="ARBA" id="ARBA00018691"/>
    </source>
</evidence>
<organism evidence="15 16">
    <name type="scientific">Apatococcus fuscideae</name>
    <dbReference type="NCBI Taxonomy" id="2026836"/>
    <lineage>
        <taxon>Eukaryota</taxon>
        <taxon>Viridiplantae</taxon>
        <taxon>Chlorophyta</taxon>
        <taxon>core chlorophytes</taxon>
        <taxon>Trebouxiophyceae</taxon>
        <taxon>Chlorellales</taxon>
        <taxon>Chlorellaceae</taxon>
        <taxon>Apatococcus</taxon>
    </lineage>
</organism>
<comment type="caution">
    <text evidence="15">The sequence shown here is derived from an EMBL/GenBank/DDBJ whole genome shotgun (WGS) entry which is preliminary data.</text>
</comment>
<evidence type="ECO:0000256" key="5">
    <source>
        <dbReference type="ARBA" id="ARBA00022692"/>
    </source>
</evidence>
<evidence type="ECO:0000256" key="11">
    <source>
        <dbReference type="SAM" id="MobiDB-lite"/>
    </source>
</evidence>
<dbReference type="Pfam" id="PF08172">
    <property type="entry name" value="CASP_C"/>
    <property type="match status" value="1"/>
</dbReference>
<feature type="compositionally biased region" description="Low complexity" evidence="11">
    <location>
        <begin position="492"/>
        <end position="504"/>
    </location>
</feature>
<keyword evidence="7" id="KW-0333">Golgi apparatus</keyword>
<protein>
    <recommendedName>
        <fullName evidence="3">Protein CASP</fullName>
    </recommendedName>
</protein>
<gene>
    <name evidence="15" type="ORF">WJX84_008699</name>
</gene>